<protein>
    <submittedName>
        <fullName evidence="7">LysR family transcriptional regulator</fullName>
    </submittedName>
</protein>
<reference evidence="7 8" key="1">
    <citation type="submission" date="2014-09" db="EMBL/GenBank/DDBJ databases">
        <title>Draft genome of Bradyrhizobium japonicum Is-34.</title>
        <authorList>
            <person name="Tsurumaru H."/>
            <person name="Yamakawa T."/>
            <person name="Hashimoto S."/>
            <person name="Okizaki K."/>
            <person name="Kanesaki Y."/>
            <person name="Yoshikawa H."/>
            <person name="Yajima S."/>
        </authorList>
    </citation>
    <scope>NUCLEOTIDE SEQUENCE [LARGE SCALE GENOMIC DNA]</scope>
    <source>
        <strain evidence="7 8">Is-34</strain>
    </source>
</reference>
<evidence type="ECO:0000256" key="4">
    <source>
        <dbReference type="ARBA" id="ARBA00023125"/>
    </source>
</evidence>
<accession>A0A0A3XHC0</accession>
<dbReference type="Pfam" id="PF00126">
    <property type="entry name" value="HTH_1"/>
    <property type="match status" value="1"/>
</dbReference>
<organism evidence="7 8">
    <name type="scientific">Bradyrhizobium japonicum</name>
    <dbReference type="NCBI Taxonomy" id="375"/>
    <lineage>
        <taxon>Bacteria</taxon>
        <taxon>Pseudomonadati</taxon>
        <taxon>Pseudomonadota</taxon>
        <taxon>Alphaproteobacteria</taxon>
        <taxon>Hyphomicrobiales</taxon>
        <taxon>Nitrobacteraceae</taxon>
        <taxon>Bradyrhizobium</taxon>
    </lineage>
</organism>
<sequence length="297" mass="32318">MIDIRQMRYFVAVAETLHFGRAAERLHISQPPLSRQIAALEKELGVRLFDRQSRRATLTPAGRRFLEDARAVLIGFDQACQNARMAERGEIGELSIGFMMHAAYTVLPGLTRRYMASHPGVRVELREVIPGILGDAVLTGRFDAAILFDPGPVRGLATQVIFREPLSLAVYVSHPLAAQKTVSAGQLNGEAFIAAPAEVAPRLRQSIAGYCRSGGFEPTFRLEVELQQTIVSLVAENLGIALVPRSMAKLGIANLAFRDLEDAPIIEHVVAWRPGNLNPALAPFLAEAHSDVAAGLD</sequence>
<dbReference type="GO" id="GO:0003677">
    <property type="term" value="F:DNA binding"/>
    <property type="evidence" value="ECO:0007669"/>
    <property type="project" value="UniProtKB-KW"/>
</dbReference>
<dbReference type="SUPFAM" id="SSF53850">
    <property type="entry name" value="Periplasmic binding protein-like II"/>
    <property type="match status" value="1"/>
</dbReference>
<dbReference type="Gene3D" id="3.40.190.10">
    <property type="entry name" value="Periplasmic binding protein-like II"/>
    <property type="match status" value="2"/>
</dbReference>
<comment type="caution">
    <text evidence="7">The sequence shown here is derived from an EMBL/GenBank/DDBJ whole genome shotgun (WGS) entry which is preliminary data.</text>
</comment>
<feature type="domain" description="HTH lysR-type" evidence="6">
    <location>
        <begin position="2"/>
        <end position="59"/>
    </location>
</feature>
<evidence type="ECO:0000313" key="8">
    <source>
        <dbReference type="Proteomes" id="UP000030377"/>
    </source>
</evidence>
<dbReference type="SUPFAM" id="SSF46785">
    <property type="entry name" value="Winged helix' DNA-binding domain"/>
    <property type="match status" value="1"/>
</dbReference>
<dbReference type="CDD" id="cd08414">
    <property type="entry name" value="PBP2_LTTR_aromatics_like"/>
    <property type="match status" value="1"/>
</dbReference>
<keyword evidence="4" id="KW-0238">DNA-binding</keyword>
<dbReference type="PANTHER" id="PTHR30346">
    <property type="entry name" value="TRANSCRIPTIONAL DUAL REGULATOR HCAR-RELATED"/>
    <property type="match status" value="1"/>
</dbReference>
<comment type="similarity">
    <text evidence="2">Belongs to the LysR transcriptional regulatory family.</text>
</comment>
<dbReference type="PRINTS" id="PR00039">
    <property type="entry name" value="HTHLYSR"/>
</dbReference>
<dbReference type="RefSeq" id="WP_028158196.1">
    <property type="nucleotide sequence ID" value="NZ_JANUDC010000001.1"/>
</dbReference>
<dbReference type="Pfam" id="PF03466">
    <property type="entry name" value="LysR_substrate"/>
    <property type="match status" value="1"/>
</dbReference>
<keyword evidence="3" id="KW-0805">Transcription regulation</keyword>
<evidence type="ECO:0000256" key="3">
    <source>
        <dbReference type="ARBA" id="ARBA00023015"/>
    </source>
</evidence>
<dbReference type="PANTHER" id="PTHR30346:SF28">
    <property type="entry name" value="HTH-TYPE TRANSCRIPTIONAL REGULATOR CYNR"/>
    <property type="match status" value="1"/>
</dbReference>
<name>A0A0A3XHC0_BRAJP</name>
<evidence type="ECO:0000313" key="7">
    <source>
        <dbReference type="EMBL" id="KGT73832.1"/>
    </source>
</evidence>
<dbReference type="InterPro" id="IPR036388">
    <property type="entry name" value="WH-like_DNA-bd_sf"/>
</dbReference>
<evidence type="ECO:0000256" key="2">
    <source>
        <dbReference type="ARBA" id="ARBA00009437"/>
    </source>
</evidence>
<dbReference type="InterPro" id="IPR036390">
    <property type="entry name" value="WH_DNA-bd_sf"/>
</dbReference>
<dbReference type="GO" id="GO:0003700">
    <property type="term" value="F:DNA-binding transcription factor activity"/>
    <property type="evidence" value="ECO:0007669"/>
    <property type="project" value="InterPro"/>
</dbReference>
<dbReference type="FunFam" id="1.10.10.10:FF:000001">
    <property type="entry name" value="LysR family transcriptional regulator"/>
    <property type="match status" value="1"/>
</dbReference>
<evidence type="ECO:0000256" key="1">
    <source>
        <dbReference type="ARBA" id="ARBA00003502"/>
    </source>
</evidence>
<dbReference type="Proteomes" id="UP000030377">
    <property type="component" value="Unassembled WGS sequence"/>
</dbReference>
<dbReference type="InterPro" id="IPR005119">
    <property type="entry name" value="LysR_subst-bd"/>
</dbReference>
<dbReference type="InterPro" id="IPR000847">
    <property type="entry name" value="LysR_HTH_N"/>
</dbReference>
<dbReference type="GO" id="GO:0032993">
    <property type="term" value="C:protein-DNA complex"/>
    <property type="evidence" value="ECO:0007669"/>
    <property type="project" value="TreeGrafter"/>
</dbReference>
<evidence type="ECO:0000256" key="5">
    <source>
        <dbReference type="ARBA" id="ARBA00023163"/>
    </source>
</evidence>
<gene>
    <name evidence="7" type="ORF">MA20_42285</name>
</gene>
<dbReference type="STRING" id="375.BKD09_RS38325"/>
<dbReference type="PROSITE" id="PS50931">
    <property type="entry name" value="HTH_LYSR"/>
    <property type="match status" value="1"/>
</dbReference>
<proteinExistence type="inferred from homology"/>
<dbReference type="Gene3D" id="1.10.10.10">
    <property type="entry name" value="Winged helix-like DNA-binding domain superfamily/Winged helix DNA-binding domain"/>
    <property type="match status" value="1"/>
</dbReference>
<comment type="function">
    <text evidence="1">NodD regulates the expression of the nodABCFE genes which encode other nodulation proteins. NodD is also a negative regulator of its own expression. Binds flavonoids as inducers.</text>
</comment>
<evidence type="ECO:0000259" key="6">
    <source>
        <dbReference type="PROSITE" id="PS50931"/>
    </source>
</evidence>
<keyword evidence="5" id="KW-0804">Transcription</keyword>
<dbReference type="AlphaFoldDB" id="A0A0A3XHC0"/>
<dbReference type="EMBL" id="JRPN01000040">
    <property type="protein sequence ID" value="KGT73832.1"/>
    <property type="molecule type" value="Genomic_DNA"/>
</dbReference>